<evidence type="ECO:0000256" key="2">
    <source>
        <dbReference type="ARBA" id="ARBA00022475"/>
    </source>
</evidence>
<proteinExistence type="inferred from homology"/>
<evidence type="ECO:0000256" key="1">
    <source>
        <dbReference type="ARBA" id="ARBA00004429"/>
    </source>
</evidence>
<comment type="function">
    <text evidence="7">Part of the tripartite ATP-independent periplasmic (TRAP) transport system.</text>
</comment>
<feature type="transmembrane region" description="Helical" evidence="7">
    <location>
        <begin position="395"/>
        <end position="415"/>
    </location>
</feature>
<gene>
    <name evidence="9" type="ORF">RGD00_00500</name>
</gene>
<dbReference type="InterPro" id="IPR004681">
    <property type="entry name" value="TRAP_DctM"/>
</dbReference>
<dbReference type="EMBL" id="JAVKPH010000001">
    <property type="protein sequence ID" value="MDR5651068.1"/>
    <property type="molecule type" value="Genomic_DNA"/>
</dbReference>
<keyword evidence="2" id="KW-1003">Cell membrane</keyword>
<evidence type="ECO:0000256" key="6">
    <source>
        <dbReference type="ARBA" id="ARBA00023136"/>
    </source>
</evidence>
<evidence type="ECO:0000313" key="9">
    <source>
        <dbReference type="EMBL" id="MDR5651068.1"/>
    </source>
</evidence>
<dbReference type="PANTHER" id="PTHR33362">
    <property type="entry name" value="SIALIC ACID TRAP TRANSPORTER PERMEASE PROTEIN SIAT-RELATED"/>
    <property type="match status" value="1"/>
</dbReference>
<feature type="transmembrane region" description="Helical" evidence="7">
    <location>
        <begin position="210"/>
        <end position="232"/>
    </location>
</feature>
<feature type="transmembrane region" description="Helical" evidence="7">
    <location>
        <begin position="266"/>
        <end position="291"/>
    </location>
</feature>
<keyword evidence="6 7" id="KW-0472">Membrane</keyword>
<feature type="transmembrane region" description="Helical" evidence="7">
    <location>
        <begin position="165"/>
        <end position="189"/>
    </location>
</feature>
<evidence type="ECO:0000256" key="7">
    <source>
        <dbReference type="RuleBase" id="RU369079"/>
    </source>
</evidence>
<dbReference type="Pfam" id="PF06808">
    <property type="entry name" value="DctM"/>
    <property type="match status" value="1"/>
</dbReference>
<feature type="transmembrane region" description="Helical" evidence="7">
    <location>
        <begin position="91"/>
        <end position="113"/>
    </location>
</feature>
<dbReference type="NCBIfam" id="TIGR00786">
    <property type="entry name" value="dctM"/>
    <property type="match status" value="1"/>
</dbReference>
<dbReference type="RefSeq" id="WP_310455109.1">
    <property type="nucleotide sequence ID" value="NZ_JAVKPH010000001.1"/>
</dbReference>
<reference evidence="9 10" key="1">
    <citation type="submission" date="2023-09" db="EMBL/GenBank/DDBJ databases">
        <title>Xinfangfangia sedmenti sp. nov., isolated the sedment.</title>
        <authorList>
            <person name="Xu L."/>
        </authorList>
    </citation>
    <scope>NUCLEOTIDE SEQUENCE [LARGE SCALE GENOMIC DNA]</scope>
    <source>
        <strain evidence="9 10">LG-4</strain>
    </source>
</reference>
<feature type="transmembrane region" description="Helical" evidence="7">
    <location>
        <begin position="51"/>
        <end position="71"/>
    </location>
</feature>
<comment type="subcellular location">
    <subcellularLocation>
        <location evidence="1 7">Cell inner membrane</location>
        <topology evidence="1 7">Multi-pass membrane protein</topology>
    </subcellularLocation>
</comment>
<dbReference type="PIRSF" id="PIRSF006066">
    <property type="entry name" value="HI0050"/>
    <property type="match status" value="1"/>
</dbReference>
<comment type="subunit">
    <text evidence="7">The complex comprises the extracytoplasmic solute receptor protein and the two transmembrane proteins.</text>
</comment>
<dbReference type="PANTHER" id="PTHR33362:SF2">
    <property type="entry name" value="TRAP TRANSPORTER LARGE PERMEASE PROTEIN"/>
    <property type="match status" value="1"/>
</dbReference>
<feature type="domain" description="TRAP C4-dicarboxylate transport system permease DctM subunit" evidence="8">
    <location>
        <begin position="7"/>
        <end position="414"/>
    </location>
</feature>
<evidence type="ECO:0000256" key="5">
    <source>
        <dbReference type="ARBA" id="ARBA00022989"/>
    </source>
</evidence>
<evidence type="ECO:0000313" key="10">
    <source>
        <dbReference type="Proteomes" id="UP001247754"/>
    </source>
</evidence>
<keyword evidence="3 7" id="KW-0997">Cell inner membrane</keyword>
<evidence type="ECO:0000256" key="3">
    <source>
        <dbReference type="ARBA" id="ARBA00022519"/>
    </source>
</evidence>
<comment type="caution">
    <text evidence="7">Lacks conserved residue(s) required for the propagation of feature annotation.</text>
</comment>
<keyword evidence="4 7" id="KW-0812">Transmembrane</keyword>
<keyword evidence="7" id="KW-0813">Transport</keyword>
<organism evidence="9 10">
    <name type="scientific">Ruixingdingia sedimenti</name>
    <dbReference type="NCBI Taxonomy" id="3073604"/>
    <lineage>
        <taxon>Bacteria</taxon>
        <taxon>Pseudomonadati</taxon>
        <taxon>Pseudomonadota</taxon>
        <taxon>Alphaproteobacteria</taxon>
        <taxon>Rhodobacterales</taxon>
        <taxon>Paracoccaceae</taxon>
        <taxon>Ruixingdingia</taxon>
    </lineage>
</organism>
<feature type="transmembrane region" description="Helical" evidence="7">
    <location>
        <begin position="238"/>
        <end position="254"/>
    </location>
</feature>
<name>A0ABU1F347_9RHOB</name>
<keyword evidence="5 7" id="KW-1133">Transmembrane helix</keyword>
<protein>
    <recommendedName>
        <fullName evidence="7">TRAP transporter large permease protein</fullName>
    </recommendedName>
</protein>
<comment type="caution">
    <text evidence="9">The sequence shown here is derived from an EMBL/GenBank/DDBJ whole genome shotgun (WGS) entry which is preliminary data.</text>
</comment>
<dbReference type="InterPro" id="IPR010656">
    <property type="entry name" value="DctM"/>
</dbReference>
<keyword evidence="10" id="KW-1185">Reference proteome</keyword>
<feature type="transmembrane region" description="Helical" evidence="7">
    <location>
        <begin position="357"/>
        <end position="383"/>
    </location>
</feature>
<evidence type="ECO:0000259" key="8">
    <source>
        <dbReference type="Pfam" id="PF06808"/>
    </source>
</evidence>
<accession>A0ABU1F347</accession>
<sequence length="416" mass="42557">MIAAFGFVGLFILGLPVVAVLLAAAVILIAERGDWVLLESLPQQLVSGIDSYGLMALPLFILLGEAMAAGGTGRRLMRLALVMAGPVRGGLAHVNLAANVMLAAILGSAVAQLTVMTRMAVPEMEAAGYPRDEAVAVTAAGSLLAPVLPPSMMFIIYGVMAQVPIGALFIAGIVPGILLAAAFLGVIAWRARRVPYPPAQRMDPRARRAAVLGALPAATIPALVVASIAAGIATPTEAGALAAALAIVLGLFVHREMGWRDLPGLFVRAGLGSAAVLLLIATAQVLAWVLAYAGVPGAMARMLSAVTDSPVTFLLMMNLLLFALGTVLEPVPALTLTVPVLLPVGIDVYGIDPVHLGVVICVNLALGLLTPPVGAGLFAAAALSGVSVARISWVLMPYLLAAAAVLLGLSVWPYVL</sequence>
<dbReference type="Proteomes" id="UP001247754">
    <property type="component" value="Unassembled WGS sequence"/>
</dbReference>
<feature type="transmembrane region" description="Helical" evidence="7">
    <location>
        <begin position="6"/>
        <end position="30"/>
    </location>
</feature>
<feature type="transmembrane region" description="Helical" evidence="7">
    <location>
        <begin position="134"/>
        <end position="159"/>
    </location>
</feature>
<comment type="similarity">
    <text evidence="7">Belongs to the TRAP transporter large permease family.</text>
</comment>
<evidence type="ECO:0000256" key="4">
    <source>
        <dbReference type="ARBA" id="ARBA00022692"/>
    </source>
</evidence>